<evidence type="ECO:0000313" key="9">
    <source>
        <dbReference type="Proteomes" id="UP000548707"/>
    </source>
</evidence>
<feature type="transmembrane region" description="Helical" evidence="7">
    <location>
        <begin position="303"/>
        <end position="326"/>
    </location>
</feature>
<evidence type="ECO:0000256" key="6">
    <source>
        <dbReference type="ARBA" id="ARBA00023136"/>
    </source>
</evidence>
<dbReference type="InterPro" id="IPR050833">
    <property type="entry name" value="Poly_Biosynth_Transport"/>
</dbReference>
<gene>
    <name evidence="8" type="ORF">HBO26_27640</name>
</gene>
<evidence type="ECO:0000256" key="3">
    <source>
        <dbReference type="ARBA" id="ARBA00022475"/>
    </source>
</evidence>
<protein>
    <submittedName>
        <fullName evidence="8">Lipopolysaccharide biosynthesis protein</fullName>
    </submittedName>
</protein>
<feature type="transmembrane region" description="Helical" evidence="7">
    <location>
        <begin position="391"/>
        <end position="412"/>
    </location>
</feature>
<dbReference type="PANTHER" id="PTHR30250:SF10">
    <property type="entry name" value="LIPOPOLYSACCHARIDE BIOSYNTHESIS PROTEIN WZXC"/>
    <property type="match status" value="1"/>
</dbReference>
<comment type="subcellular location">
    <subcellularLocation>
        <location evidence="1">Cell membrane</location>
        <topology evidence="1">Multi-pass membrane protein</topology>
    </subcellularLocation>
</comment>
<evidence type="ECO:0000256" key="2">
    <source>
        <dbReference type="ARBA" id="ARBA00007430"/>
    </source>
</evidence>
<reference evidence="8 9" key="1">
    <citation type="journal article" date="2020" name="Front. Microbiol.">
        <title>Genetic Organization of the aprX-lipA2 Operon Affects the Proteolytic Potential of Pseudomonas Species in Milk.</title>
        <authorList>
            <person name="Maier C."/>
            <person name="Huptas C."/>
            <person name="von Neubeck M."/>
            <person name="Scherer S."/>
            <person name="Wenning M."/>
            <person name="Lucking G."/>
        </authorList>
    </citation>
    <scope>NUCLEOTIDE SEQUENCE [LARGE SCALE GENOMIC DNA]</scope>
    <source>
        <strain evidence="8 9">WS 5114</strain>
    </source>
</reference>
<name>A0AB36D4T5_9PSED</name>
<feature type="transmembrane region" description="Helical" evidence="7">
    <location>
        <begin position="48"/>
        <end position="68"/>
    </location>
</feature>
<dbReference type="Pfam" id="PF13440">
    <property type="entry name" value="Polysacc_synt_3"/>
    <property type="match status" value="1"/>
</dbReference>
<dbReference type="GO" id="GO:0005886">
    <property type="term" value="C:plasma membrane"/>
    <property type="evidence" value="ECO:0007669"/>
    <property type="project" value="UniProtKB-SubCell"/>
</dbReference>
<proteinExistence type="inferred from homology"/>
<comment type="similarity">
    <text evidence="2">Belongs to the polysaccharide synthase family.</text>
</comment>
<dbReference type="EMBL" id="JAAQXV010000012">
    <property type="protein sequence ID" value="NMZ83073.1"/>
    <property type="molecule type" value="Genomic_DNA"/>
</dbReference>
<evidence type="ECO:0000256" key="7">
    <source>
        <dbReference type="SAM" id="Phobius"/>
    </source>
</evidence>
<evidence type="ECO:0000256" key="1">
    <source>
        <dbReference type="ARBA" id="ARBA00004651"/>
    </source>
</evidence>
<feature type="transmembrane region" description="Helical" evidence="7">
    <location>
        <begin position="367"/>
        <end position="385"/>
    </location>
</feature>
<feature type="transmembrane region" description="Helical" evidence="7">
    <location>
        <begin position="231"/>
        <end position="252"/>
    </location>
</feature>
<evidence type="ECO:0000313" key="8">
    <source>
        <dbReference type="EMBL" id="NMZ83073.1"/>
    </source>
</evidence>
<evidence type="ECO:0000256" key="4">
    <source>
        <dbReference type="ARBA" id="ARBA00022692"/>
    </source>
</evidence>
<evidence type="ECO:0000256" key="5">
    <source>
        <dbReference type="ARBA" id="ARBA00022989"/>
    </source>
</evidence>
<feature type="transmembrane region" description="Helical" evidence="7">
    <location>
        <begin position="80"/>
        <end position="104"/>
    </location>
</feature>
<organism evidence="8 9">
    <name type="scientific">Pseudomonas mandelii</name>
    <dbReference type="NCBI Taxonomy" id="75612"/>
    <lineage>
        <taxon>Bacteria</taxon>
        <taxon>Pseudomonadati</taxon>
        <taxon>Pseudomonadota</taxon>
        <taxon>Gammaproteobacteria</taxon>
        <taxon>Pseudomonadales</taxon>
        <taxon>Pseudomonadaceae</taxon>
        <taxon>Pseudomonas</taxon>
    </lineage>
</organism>
<dbReference type="Proteomes" id="UP000548707">
    <property type="component" value="Unassembled WGS sequence"/>
</dbReference>
<feature type="transmembrane region" description="Helical" evidence="7">
    <location>
        <begin position="119"/>
        <end position="140"/>
    </location>
</feature>
<keyword evidence="5 7" id="KW-1133">Transmembrane helix</keyword>
<feature type="transmembrane region" description="Helical" evidence="7">
    <location>
        <begin position="12"/>
        <end position="36"/>
    </location>
</feature>
<dbReference type="AlphaFoldDB" id="A0AB36D4T5"/>
<keyword evidence="4 7" id="KW-0812">Transmembrane</keyword>
<keyword evidence="6 7" id="KW-0472">Membrane</keyword>
<dbReference type="PANTHER" id="PTHR30250">
    <property type="entry name" value="PST FAMILY PREDICTED COLANIC ACID TRANSPORTER"/>
    <property type="match status" value="1"/>
</dbReference>
<feature type="transmembrane region" description="Helical" evidence="7">
    <location>
        <begin position="338"/>
        <end position="360"/>
    </location>
</feature>
<sequence>MIRKLIPENSFARNAITLMTGTSIAQAIPIAISPILTRLYTPEQFGVFGLYLALTSIVSVVVTGRYELAIMLPKKDSEAAQIVALSVVLSFLISSIILLCVVFFNTEITHLLGAPELSLWLYLLPLSTLLGGVYPSLNYWCNRKRNYKRLALSRIVQTSATSSIQLGVAGVGPSVGLIGGQILGQGVATVVLGRIVVKEDAELLRSVTKLRVLAVARKYTKFPKYMVAGQLASEVSVQILLLLLGMFFGPAIAGFYSLAQRVLAAPISLVAAAIGDVYRQEAAFTYKKTGNCKDLFLRTALKLFAFAFIPALPVFFFGPWLFALFFGEEWRAAGEMASVVSIMVFFQTVSTPLSQTVLFAGMQSTDLIWQLSRLGLSLLSFYIAYTMFNNYQIAIIMHVVLFSFLYLTHTVLQYRAASGKVNNK</sequence>
<comment type="caution">
    <text evidence="8">The sequence shown here is derived from an EMBL/GenBank/DDBJ whole genome shotgun (WGS) entry which is preliminary data.</text>
</comment>
<keyword evidence="3" id="KW-1003">Cell membrane</keyword>
<accession>A0AB36D4T5</accession>